<dbReference type="InterPro" id="IPR038765">
    <property type="entry name" value="Papain-like_cys_pep_sf"/>
</dbReference>
<dbReference type="Gene3D" id="3.90.1720.10">
    <property type="entry name" value="endopeptidase domain like (from Nostoc punctiforme)"/>
    <property type="match status" value="1"/>
</dbReference>
<accession>A0ABY6ZGY3</accession>
<evidence type="ECO:0000256" key="2">
    <source>
        <dbReference type="ARBA" id="ARBA00022670"/>
    </source>
</evidence>
<evidence type="ECO:0000313" key="6">
    <source>
        <dbReference type="EMBL" id="WAH41390.1"/>
    </source>
</evidence>
<dbReference type="PANTHER" id="PTHR47053:SF1">
    <property type="entry name" value="MUREIN DD-ENDOPEPTIDASE MEPH-RELATED"/>
    <property type="match status" value="1"/>
</dbReference>
<keyword evidence="3" id="KW-0378">Hydrolase</keyword>
<dbReference type="PROSITE" id="PS51935">
    <property type="entry name" value="NLPC_P60"/>
    <property type="match status" value="1"/>
</dbReference>
<dbReference type="InterPro" id="IPR000064">
    <property type="entry name" value="NLP_P60_dom"/>
</dbReference>
<keyword evidence="7" id="KW-1185">Reference proteome</keyword>
<dbReference type="Pfam" id="PF00877">
    <property type="entry name" value="NLPC_P60"/>
    <property type="match status" value="1"/>
</dbReference>
<dbReference type="Proteomes" id="UP001164761">
    <property type="component" value="Chromosome"/>
</dbReference>
<sequence>MLFAKLKKTVYWGLSAAMLWTLSGCQIPTGQSQNKISAQVPIAQNVQSHDLVKVVRSEYQKNQQQVVVSVSPVKGSEHGEDIIDLSSLESVVNFATTLYPKATIKHVQVVNANTHQSNTFNVPTELTTPEIDHQTALSQTGDDAVAAMASIHLPPRGVTIDSSIRPVAGLTASHQAKVNAVLSVARSKLGTPYIWGHNEDRGQYGFDCSNFTEYVYHHALGYHFTTASRGQYSSVGDPVPVSQISPGDLIIFEQGAHVGIYVGNNQFINCGGGLGKVGYLSLSPGSYWGNHISAVRRMF</sequence>
<dbReference type="EMBL" id="CP104067">
    <property type="protein sequence ID" value="WAH41390.1"/>
    <property type="molecule type" value="Genomic_DNA"/>
</dbReference>
<evidence type="ECO:0000256" key="1">
    <source>
        <dbReference type="ARBA" id="ARBA00007074"/>
    </source>
</evidence>
<dbReference type="InterPro" id="IPR051202">
    <property type="entry name" value="Peptidase_C40"/>
</dbReference>
<reference evidence="6" key="1">
    <citation type="submission" date="2022-08" db="EMBL/GenBank/DDBJ databases">
        <title>Alicyclobacillus fastidiosus DSM 17978, complete genome.</title>
        <authorList>
            <person name="Wang Q."/>
            <person name="Cai R."/>
            <person name="Wang Z."/>
        </authorList>
    </citation>
    <scope>NUCLEOTIDE SEQUENCE</scope>
    <source>
        <strain evidence="6">DSM 17978</strain>
    </source>
</reference>
<organism evidence="6 7">
    <name type="scientific">Alicyclobacillus fastidiosus</name>
    <dbReference type="NCBI Taxonomy" id="392011"/>
    <lineage>
        <taxon>Bacteria</taxon>
        <taxon>Bacillati</taxon>
        <taxon>Bacillota</taxon>
        <taxon>Bacilli</taxon>
        <taxon>Bacillales</taxon>
        <taxon>Alicyclobacillaceae</taxon>
        <taxon>Alicyclobacillus</taxon>
    </lineage>
</organism>
<dbReference type="PANTHER" id="PTHR47053">
    <property type="entry name" value="MUREIN DD-ENDOPEPTIDASE MEPH-RELATED"/>
    <property type="match status" value="1"/>
</dbReference>
<dbReference type="PROSITE" id="PS51257">
    <property type="entry name" value="PROKAR_LIPOPROTEIN"/>
    <property type="match status" value="1"/>
</dbReference>
<name>A0ABY6ZGY3_9BACL</name>
<dbReference type="RefSeq" id="WP_268005302.1">
    <property type="nucleotide sequence ID" value="NZ_BSUT01000001.1"/>
</dbReference>
<evidence type="ECO:0000313" key="7">
    <source>
        <dbReference type="Proteomes" id="UP001164761"/>
    </source>
</evidence>
<feature type="domain" description="NlpC/P60" evidence="5">
    <location>
        <begin position="175"/>
        <end position="299"/>
    </location>
</feature>
<evidence type="ECO:0000256" key="3">
    <source>
        <dbReference type="ARBA" id="ARBA00022801"/>
    </source>
</evidence>
<keyword evidence="4" id="KW-0788">Thiol protease</keyword>
<evidence type="ECO:0000259" key="5">
    <source>
        <dbReference type="PROSITE" id="PS51935"/>
    </source>
</evidence>
<keyword evidence="2" id="KW-0645">Protease</keyword>
<dbReference type="SUPFAM" id="SSF54001">
    <property type="entry name" value="Cysteine proteinases"/>
    <property type="match status" value="1"/>
</dbReference>
<comment type="similarity">
    <text evidence="1">Belongs to the peptidase C40 family.</text>
</comment>
<evidence type="ECO:0000256" key="4">
    <source>
        <dbReference type="ARBA" id="ARBA00022807"/>
    </source>
</evidence>
<protein>
    <submittedName>
        <fullName evidence="6">C40 family peptidase</fullName>
    </submittedName>
</protein>
<proteinExistence type="inferred from homology"/>
<gene>
    <name evidence="6" type="ORF">NZD89_24595</name>
</gene>